<organism evidence="4 5">
    <name type="scientific">Copranaerobaculum intestinale</name>
    <dbReference type="NCBI Taxonomy" id="2692629"/>
    <lineage>
        <taxon>Bacteria</taxon>
        <taxon>Bacillati</taxon>
        <taxon>Bacillota</taxon>
        <taxon>Erysipelotrichia</taxon>
        <taxon>Erysipelotrichales</taxon>
        <taxon>Erysipelotrichaceae</taxon>
        <taxon>Copranaerobaculum</taxon>
    </lineage>
</organism>
<evidence type="ECO:0000313" key="4">
    <source>
        <dbReference type="EMBL" id="MXQ73162.1"/>
    </source>
</evidence>
<sequence length="195" mass="22986">MNKQPEVTAATRKKFMDAFWIIYKEKTIDKITIAEITRMTNNNRGTFYHYFKDVYAVLEQIEKDLIDEVHSEISEVLCRQSIKNDSIDINFLYSISMPIFKKHEDKIFTLLGKNGDPNFTNEFKENFRSTIIQFWNLSDDIEHLDYLMEFSYSSMFALMAKWYENGNDLTDSDFFKMAQGLVANGLIGYLKKQQV</sequence>
<dbReference type="InterPro" id="IPR050624">
    <property type="entry name" value="HTH-type_Tx_Regulator"/>
</dbReference>
<dbReference type="InterPro" id="IPR039532">
    <property type="entry name" value="TetR_C_Firmicutes"/>
</dbReference>
<name>A0A6N8U510_9FIRM</name>
<evidence type="ECO:0000256" key="2">
    <source>
        <dbReference type="PROSITE-ProRule" id="PRU00335"/>
    </source>
</evidence>
<dbReference type="Pfam" id="PF14278">
    <property type="entry name" value="TetR_C_8"/>
    <property type="match status" value="1"/>
</dbReference>
<dbReference type="Gene3D" id="1.10.357.10">
    <property type="entry name" value="Tetracycline Repressor, domain 2"/>
    <property type="match status" value="1"/>
</dbReference>
<accession>A0A6N8U510</accession>
<evidence type="ECO:0000256" key="1">
    <source>
        <dbReference type="ARBA" id="ARBA00023125"/>
    </source>
</evidence>
<dbReference type="PROSITE" id="PS50977">
    <property type="entry name" value="HTH_TETR_2"/>
    <property type="match status" value="1"/>
</dbReference>
<dbReference type="InterPro" id="IPR001647">
    <property type="entry name" value="HTH_TetR"/>
</dbReference>
<feature type="DNA-binding region" description="H-T-H motif" evidence="2">
    <location>
        <begin position="32"/>
        <end position="51"/>
    </location>
</feature>
<feature type="domain" description="HTH tetR-type" evidence="3">
    <location>
        <begin position="9"/>
        <end position="69"/>
    </location>
</feature>
<dbReference type="InterPro" id="IPR009057">
    <property type="entry name" value="Homeodomain-like_sf"/>
</dbReference>
<comment type="caution">
    <text evidence="4">The sequence shown here is derived from an EMBL/GenBank/DDBJ whole genome shotgun (WGS) entry which is preliminary data.</text>
</comment>
<dbReference type="RefSeq" id="WP_160624581.1">
    <property type="nucleotide sequence ID" value="NZ_WUUQ01000001.1"/>
</dbReference>
<dbReference type="PANTHER" id="PTHR43479">
    <property type="entry name" value="ACREF/ENVCD OPERON REPRESSOR-RELATED"/>
    <property type="match status" value="1"/>
</dbReference>
<keyword evidence="1 2" id="KW-0238">DNA-binding</keyword>
<dbReference type="GO" id="GO:0003677">
    <property type="term" value="F:DNA binding"/>
    <property type="evidence" value="ECO:0007669"/>
    <property type="project" value="UniProtKB-UniRule"/>
</dbReference>
<evidence type="ECO:0000313" key="5">
    <source>
        <dbReference type="Proteomes" id="UP000434036"/>
    </source>
</evidence>
<evidence type="ECO:0000259" key="3">
    <source>
        <dbReference type="PROSITE" id="PS50977"/>
    </source>
</evidence>
<dbReference type="Proteomes" id="UP000434036">
    <property type="component" value="Unassembled WGS sequence"/>
</dbReference>
<gene>
    <name evidence="4" type="ORF">GSF08_04335</name>
</gene>
<proteinExistence type="predicted"/>
<dbReference type="SUPFAM" id="SSF46689">
    <property type="entry name" value="Homeodomain-like"/>
    <property type="match status" value="1"/>
</dbReference>
<reference evidence="4 5" key="2">
    <citation type="submission" date="2020-01" db="EMBL/GenBank/DDBJ databases">
        <title>Clostridiaceae sp. nov. isolated from the gut of human by culturomics.</title>
        <authorList>
            <person name="Chang Y."/>
        </authorList>
    </citation>
    <scope>NUCLEOTIDE SEQUENCE [LARGE SCALE GENOMIC DNA]</scope>
    <source>
        <strain evidence="4 5">DONG20-135</strain>
    </source>
</reference>
<dbReference type="PANTHER" id="PTHR43479:SF11">
    <property type="entry name" value="ACREF_ENVCD OPERON REPRESSOR-RELATED"/>
    <property type="match status" value="1"/>
</dbReference>
<dbReference type="AlphaFoldDB" id="A0A6N8U510"/>
<reference evidence="4 5" key="1">
    <citation type="submission" date="2019-12" db="EMBL/GenBank/DDBJ databases">
        <authorList>
            <person name="Yang R."/>
        </authorList>
    </citation>
    <scope>NUCLEOTIDE SEQUENCE [LARGE SCALE GENOMIC DNA]</scope>
    <source>
        <strain evidence="4 5">DONG20-135</strain>
    </source>
</reference>
<dbReference type="EMBL" id="WUUQ01000001">
    <property type="protein sequence ID" value="MXQ73162.1"/>
    <property type="molecule type" value="Genomic_DNA"/>
</dbReference>
<protein>
    <submittedName>
        <fullName evidence="4">TetR/AcrR family transcriptional regulator</fullName>
    </submittedName>
</protein>
<keyword evidence="5" id="KW-1185">Reference proteome</keyword>